<keyword evidence="5 6" id="KW-0067">ATP-binding</keyword>
<sequence>SNHSLLSTGYIDLFMDYQGNNLRDFLEDNGHVVLQRVNNYNLRSFTEKEIEQITNGYSTLLGIGAFGEVYKGALDDQRLVAVKKYKDGTRKEEFAKEVIVHSQINHKNVVRLLGCCTEENTLMIVMDFICNGNLNNILHCSNSDGHVPFPLDKRLDIAIDVAEVLSCMHSMYAPVLHGDIKPANILLDENLVPKLSDFGIARLLSTNEAQQTKNVIGSIGYLDPLFSQTGLLTPKSDVYSFGVVLVEMITRKKVADGNVNLIQNFSYFLRRGKAVRQMFDDEIVDGKKNIKVLEYIAKLAAECLRLEDKRRPEMVEVAERLRKCRKDLQPRRNGETIGPSALLASPGSNLVPVQPTAPVPVDLTRKNPSIPVLNFTLSELREITRNFSDDTIIGQGSHAKVFLGELKDGRKYAVKRLVQNPVMKNLDGFFSEPDEEFIRQFNLRSASTSVAGRTDFHIPLLLQVQAVSRLKHDNVVQLLGYCVDGNIRALIYEYSPIGSLHNILHGDVQLNLLLPHVLSLLLGAFWYARVNLMFFRFMIKGEKGVMGTRPGPVLSWVQRVKIALSAALGIEFLHQEIETCTIHSNINSRNILLFHNNVAKIGDLRVTENRPGDDLDDLILDSVIPYGCGEFTKKGDTFDFGVVLFELLTGRVAGHSQNSFITGDMSGLSENMVQQYVDPRLGGKYPPKAAVRVNY</sequence>
<dbReference type="GO" id="GO:0005886">
    <property type="term" value="C:plasma membrane"/>
    <property type="evidence" value="ECO:0007669"/>
    <property type="project" value="TreeGrafter"/>
</dbReference>
<name>A0AAQ3TEC2_PASNO</name>
<keyword evidence="3 6" id="KW-0547">Nucleotide-binding</keyword>
<protein>
    <recommendedName>
        <fullName evidence="7">Protein kinase domain-containing protein</fullName>
    </recommendedName>
</protein>
<dbReference type="PROSITE" id="PS00107">
    <property type="entry name" value="PROTEIN_KINASE_ATP"/>
    <property type="match status" value="2"/>
</dbReference>
<dbReference type="Proteomes" id="UP001341281">
    <property type="component" value="Chromosome 04"/>
</dbReference>
<dbReference type="InterPro" id="IPR011009">
    <property type="entry name" value="Kinase-like_dom_sf"/>
</dbReference>
<feature type="binding site" evidence="6">
    <location>
        <position position="415"/>
    </location>
    <ligand>
        <name>ATP</name>
        <dbReference type="ChEBI" id="CHEBI:30616"/>
    </ligand>
</feature>
<dbReference type="SMART" id="SM00220">
    <property type="entry name" value="S_TKc"/>
    <property type="match status" value="1"/>
</dbReference>
<dbReference type="PROSITE" id="PS00108">
    <property type="entry name" value="PROTEIN_KINASE_ST"/>
    <property type="match status" value="1"/>
</dbReference>
<evidence type="ECO:0000256" key="5">
    <source>
        <dbReference type="ARBA" id="ARBA00022840"/>
    </source>
</evidence>
<dbReference type="Gene3D" id="1.10.510.10">
    <property type="entry name" value="Transferase(Phosphotransferase) domain 1"/>
    <property type="match status" value="2"/>
</dbReference>
<dbReference type="PANTHER" id="PTHR27005:SF468">
    <property type="entry name" value="OS01G0310500 PROTEIN"/>
    <property type="match status" value="1"/>
</dbReference>
<gene>
    <name evidence="8" type="ORF">U9M48_020231</name>
</gene>
<proteinExistence type="predicted"/>
<evidence type="ECO:0000256" key="6">
    <source>
        <dbReference type="PROSITE-ProRule" id="PRU10141"/>
    </source>
</evidence>
<evidence type="ECO:0000313" key="8">
    <source>
        <dbReference type="EMBL" id="WVZ71670.1"/>
    </source>
</evidence>
<dbReference type="InterPro" id="IPR008271">
    <property type="entry name" value="Ser/Thr_kinase_AS"/>
</dbReference>
<feature type="non-terminal residue" evidence="8">
    <location>
        <position position="1"/>
    </location>
</feature>
<dbReference type="InterPro" id="IPR000719">
    <property type="entry name" value="Prot_kinase_dom"/>
</dbReference>
<dbReference type="InterPro" id="IPR017441">
    <property type="entry name" value="Protein_kinase_ATP_BS"/>
</dbReference>
<feature type="binding site" evidence="6">
    <location>
        <position position="84"/>
    </location>
    <ligand>
        <name>ATP</name>
        <dbReference type="ChEBI" id="CHEBI:30616"/>
    </ligand>
</feature>
<dbReference type="Pfam" id="PF07714">
    <property type="entry name" value="PK_Tyr_Ser-Thr"/>
    <property type="match status" value="2"/>
</dbReference>
<evidence type="ECO:0000313" key="9">
    <source>
        <dbReference type="Proteomes" id="UP001341281"/>
    </source>
</evidence>
<keyword evidence="1" id="KW-0723">Serine/threonine-protein kinase</keyword>
<dbReference type="PANTHER" id="PTHR27005">
    <property type="entry name" value="WALL-ASSOCIATED RECEPTOR KINASE-LIKE 21"/>
    <property type="match status" value="1"/>
</dbReference>
<feature type="domain" description="Protein kinase" evidence="7">
    <location>
        <begin position="387"/>
        <end position="695"/>
    </location>
</feature>
<reference evidence="8 9" key="1">
    <citation type="submission" date="2024-02" db="EMBL/GenBank/DDBJ databases">
        <title>High-quality chromosome-scale genome assembly of Pensacola bahiagrass (Paspalum notatum Flugge var. saurae).</title>
        <authorList>
            <person name="Vega J.M."/>
            <person name="Podio M."/>
            <person name="Orjuela J."/>
            <person name="Siena L.A."/>
            <person name="Pessino S.C."/>
            <person name="Combes M.C."/>
            <person name="Mariac C."/>
            <person name="Albertini E."/>
            <person name="Pupilli F."/>
            <person name="Ortiz J.P.A."/>
            <person name="Leblanc O."/>
        </authorList>
    </citation>
    <scope>NUCLEOTIDE SEQUENCE [LARGE SCALE GENOMIC DNA]</scope>
    <source>
        <strain evidence="8">R1</strain>
        <tissue evidence="8">Leaf</tissue>
    </source>
</reference>
<dbReference type="InterPro" id="IPR045274">
    <property type="entry name" value="WAK-like"/>
</dbReference>
<keyword evidence="2" id="KW-0808">Transferase</keyword>
<dbReference type="Gene3D" id="3.30.200.20">
    <property type="entry name" value="Phosphorylase Kinase, domain 1"/>
    <property type="match status" value="2"/>
</dbReference>
<keyword evidence="4" id="KW-0418">Kinase</keyword>
<evidence type="ECO:0000256" key="3">
    <source>
        <dbReference type="ARBA" id="ARBA00022741"/>
    </source>
</evidence>
<dbReference type="GO" id="GO:0004674">
    <property type="term" value="F:protein serine/threonine kinase activity"/>
    <property type="evidence" value="ECO:0007669"/>
    <property type="project" value="UniProtKB-KW"/>
</dbReference>
<dbReference type="GO" id="GO:0005524">
    <property type="term" value="F:ATP binding"/>
    <property type="evidence" value="ECO:0007669"/>
    <property type="project" value="UniProtKB-UniRule"/>
</dbReference>
<keyword evidence="9" id="KW-1185">Reference proteome</keyword>
<evidence type="ECO:0000256" key="2">
    <source>
        <dbReference type="ARBA" id="ARBA00022679"/>
    </source>
</evidence>
<dbReference type="AlphaFoldDB" id="A0AAQ3TEC2"/>
<dbReference type="EMBL" id="CP144748">
    <property type="protein sequence ID" value="WVZ71670.1"/>
    <property type="molecule type" value="Genomic_DNA"/>
</dbReference>
<dbReference type="FunFam" id="3.30.200.20:FF:000337">
    <property type="entry name" value="Wall-associated receptor kinase 3"/>
    <property type="match status" value="1"/>
</dbReference>
<dbReference type="SUPFAM" id="SSF56112">
    <property type="entry name" value="Protein kinase-like (PK-like)"/>
    <property type="match status" value="2"/>
</dbReference>
<dbReference type="InterPro" id="IPR001245">
    <property type="entry name" value="Ser-Thr/Tyr_kinase_cat_dom"/>
</dbReference>
<feature type="domain" description="Protein kinase" evidence="7">
    <location>
        <begin position="55"/>
        <end position="328"/>
    </location>
</feature>
<dbReference type="PROSITE" id="PS50011">
    <property type="entry name" value="PROTEIN_KINASE_DOM"/>
    <property type="match status" value="2"/>
</dbReference>
<dbReference type="FunFam" id="1.10.510.10:FF:000474">
    <property type="entry name" value="Wall-associated receptor kinase 3"/>
    <property type="match status" value="1"/>
</dbReference>
<organism evidence="8 9">
    <name type="scientific">Paspalum notatum var. saurae</name>
    <dbReference type="NCBI Taxonomy" id="547442"/>
    <lineage>
        <taxon>Eukaryota</taxon>
        <taxon>Viridiplantae</taxon>
        <taxon>Streptophyta</taxon>
        <taxon>Embryophyta</taxon>
        <taxon>Tracheophyta</taxon>
        <taxon>Spermatophyta</taxon>
        <taxon>Magnoliopsida</taxon>
        <taxon>Liliopsida</taxon>
        <taxon>Poales</taxon>
        <taxon>Poaceae</taxon>
        <taxon>PACMAD clade</taxon>
        <taxon>Panicoideae</taxon>
        <taxon>Andropogonodae</taxon>
        <taxon>Paspaleae</taxon>
        <taxon>Paspalinae</taxon>
        <taxon>Paspalum</taxon>
    </lineage>
</organism>
<evidence type="ECO:0000259" key="7">
    <source>
        <dbReference type="PROSITE" id="PS50011"/>
    </source>
</evidence>
<accession>A0AAQ3TEC2</accession>
<dbReference type="GO" id="GO:0007166">
    <property type="term" value="P:cell surface receptor signaling pathway"/>
    <property type="evidence" value="ECO:0007669"/>
    <property type="project" value="InterPro"/>
</dbReference>
<evidence type="ECO:0000256" key="1">
    <source>
        <dbReference type="ARBA" id="ARBA00022527"/>
    </source>
</evidence>
<evidence type="ECO:0000256" key="4">
    <source>
        <dbReference type="ARBA" id="ARBA00022777"/>
    </source>
</evidence>